<dbReference type="Proteomes" id="UP000544872">
    <property type="component" value="Unassembled WGS sequence"/>
</dbReference>
<reference evidence="7 8" key="1">
    <citation type="submission" date="2020-08" db="EMBL/GenBank/DDBJ databases">
        <title>Genomic Encyclopedia of Type Strains, Phase IV (KMG-IV): sequencing the most valuable type-strain genomes for metagenomic binning, comparative biology and taxonomic classification.</title>
        <authorList>
            <person name="Goeker M."/>
        </authorList>
    </citation>
    <scope>NUCLEOTIDE SEQUENCE [LARGE SCALE GENOMIC DNA]</scope>
    <source>
        <strain evidence="7 8">DSM 11590</strain>
    </source>
</reference>
<comment type="caution">
    <text evidence="7">The sequence shown here is derived from an EMBL/GenBank/DDBJ whole genome shotgun (WGS) entry which is preliminary data.</text>
</comment>
<sequence>MLIDLELYRLYLLAVLILILIPGPDMLLILSRGLFEGWKSGWVASAGIFFGALVHSVLAALGVSALIAASPHLFDGMRLIGALYLAWIGAKSLKGAWQMWKAQADGGVPQVERLSTRRTFLHGMMTNLLNVKVILFFLAFVPQFINPSLGHVGLQSLILGLTLTLCGTGFLLMISVMASGVGRALMGNVRVRAALDGVAGVIFLGFAVRLFLTERKFV</sequence>
<dbReference type="PANTHER" id="PTHR30086">
    <property type="entry name" value="ARGININE EXPORTER PROTEIN ARGO"/>
    <property type="match status" value="1"/>
</dbReference>
<organism evidence="7 8">
    <name type="scientific">Novispirillum itersonii</name>
    <name type="common">Aquaspirillum itersonii</name>
    <dbReference type="NCBI Taxonomy" id="189"/>
    <lineage>
        <taxon>Bacteria</taxon>
        <taxon>Pseudomonadati</taxon>
        <taxon>Pseudomonadota</taxon>
        <taxon>Alphaproteobacteria</taxon>
        <taxon>Rhodospirillales</taxon>
        <taxon>Novispirillaceae</taxon>
        <taxon>Novispirillum</taxon>
    </lineage>
</organism>
<protein>
    <submittedName>
        <fullName evidence="7">Threonine/homoserine/homoserine lactone efflux protein</fullName>
    </submittedName>
</protein>
<feature type="transmembrane region" description="Helical" evidence="6">
    <location>
        <begin position="42"/>
        <end position="69"/>
    </location>
</feature>
<dbReference type="RefSeq" id="WP_184265212.1">
    <property type="nucleotide sequence ID" value="NZ_JACIIX010000015.1"/>
</dbReference>
<name>A0A7W9ZI75_NOVIT</name>
<gene>
    <name evidence="7" type="ORF">FHS48_003418</name>
</gene>
<evidence type="ECO:0000313" key="7">
    <source>
        <dbReference type="EMBL" id="MBB6211972.1"/>
    </source>
</evidence>
<evidence type="ECO:0000256" key="1">
    <source>
        <dbReference type="ARBA" id="ARBA00004651"/>
    </source>
</evidence>
<dbReference type="Pfam" id="PF01810">
    <property type="entry name" value="LysE"/>
    <property type="match status" value="1"/>
</dbReference>
<evidence type="ECO:0000256" key="5">
    <source>
        <dbReference type="ARBA" id="ARBA00023136"/>
    </source>
</evidence>
<dbReference type="PANTHER" id="PTHR30086:SF20">
    <property type="entry name" value="ARGININE EXPORTER PROTEIN ARGO-RELATED"/>
    <property type="match status" value="1"/>
</dbReference>
<feature type="transmembrane region" description="Helical" evidence="6">
    <location>
        <begin position="7"/>
        <end position="30"/>
    </location>
</feature>
<feature type="transmembrane region" description="Helical" evidence="6">
    <location>
        <begin position="157"/>
        <end position="181"/>
    </location>
</feature>
<dbReference type="EMBL" id="JACIIX010000015">
    <property type="protein sequence ID" value="MBB6211972.1"/>
    <property type="molecule type" value="Genomic_DNA"/>
</dbReference>
<feature type="transmembrane region" description="Helical" evidence="6">
    <location>
        <begin position="193"/>
        <end position="212"/>
    </location>
</feature>
<dbReference type="GO" id="GO:0015171">
    <property type="term" value="F:amino acid transmembrane transporter activity"/>
    <property type="evidence" value="ECO:0007669"/>
    <property type="project" value="TreeGrafter"/>
</dbReference>
<feature type="transmembrane region" description="Helical" evidence="6">
    <location>
        <begin position="127"/>
        <end position="145"/>
    </location>
</feature>
<keyword evidence="3 6" id="KW-0812">Transmembrane</keyword>
<dbReference type="InterPro" id="IPR001123">
    <property type="entry name" value="LeuE-type"/>
</dbReference>
<keyword evidence="5 6" id="KW-0472">Membrane</keyword>
<dbReference type="GO" id="GO:0005886">
    <property type="term" value="C:plasma membrane"/>
    <property type="evidence" value="ECO:0007669"/>
    <property type="project" value="UniProtKB-SubCell"/>
</dbReference>
<comment type="subcellular location">
    <subcellularLocation>
        <location evidence="1">Cell membrane</location>
        <topology evidence="1">Multi-pass membrane protein</topology>
    </subcellularLocation>
</comment>
<dbReference type="AlphaFoldDB" id="A0A7W9ZI75"/>
<accession>A0A7W9ZI75</accession>
<keyword evidence="2" id="KW-1003">Cell membrane</keyword>
<evidence type="ECO:0000256" key="3">
    <source>
        <dbReference type="ARBA" id="ARBA00022692"/>
    </source>
</evidence>
<proteinExistence type="predicted"/>
<evidence type="ECO:0000256" key="4">
    <source>
        <dbReference type="ARBA" id="ARBA00022989"/>
    </source>
</evidence>
<evidence type="ECO:0000256" key="2">
    <source>
        <dbReference type="ARBA" id="ARBA00022475"/>
    </source>
</evidence>
<keyword evidence="4 6" id="KW-1133">Transmembrane helix</keyword>
<evidence type="ECO:0000256" key="6">
    <source>
        <dbReference type="SAM" id="Phobius"/>
    </source>
</evidence>
<keyword evidence="8" id="KW-1185">Reference proteome</keyword>
<dbReference type="PIRSF" id="PIRSF006324">
    <property type="entry name" value="LeuE"/>
    <property type="match status" value="1"/>
</dbReference>
<evidence type="ECO:0000313" key="8">
    <source>
        <dbReference type="Proteomes" id="UP000544872"/>
    </source>
</evidence>